<dbReference type="PROSITE" id="PS00761">
    <property type="entry name" value="SPASE_I_3"/>
    <property type="match status" value="1"/>
</dbReference>
<reference evidence="8 9" key="1">
    <citation type="journal article" date="2016" name="Nat. Commun.">
        <title>Thousands of microbial genomes shed light on interconnected biogeochemical processes in an aquifer system.</title>
        <authorList>
            <person name="Anantharaman K."/>
            <person name="Brown C.T."/>
            <person name="Hug L.A."/>
            <person name="Sharon I."/>
            <person name="Castelle C.J."/>
            <person name="Probst A.J."/>
            <person name="Thomas B.C."/>
            <person name="Singh A."/>
            <person name="Wilkins M.J."/>
            <person name="Karaoz U."/>
            <person name="Brodie E.L."/>
            <person name="Williams K.H."/>
            <person name="Hubbard S.S."/>
            <person name="Banfield J.F."/>
        </authorList>
    </citation>
    <scope>NUCLEOTIDE SEQUENCE [LARGE SCALE GENOMIC DNA]</scope>
</reference>
<dbReference type="InterPro" id="IPR019757">
    <property type="entry name" value="Pept_S26A_signal_pept_1_Lys-AS"/>
</dbReference>
<dbReference type="GO" id="GO:0004252">
    <property type="term" value="F:serine-type endopeptidase activity"/>
    <property type="evidence" value="ECO:0007669"/>
    <property type="project" value="InterPro"/>
</dbReference>
<dbReference type="GO" id="GO:0006465">
    <property type="term" value="P:signal peptide processing"/>
    <property type="evidence" value="ECO:0007669"/>
    <property type="project" value="InterPro"/>
</dbReference>
<evidence type="ECO:0000313" key="9">
    <source>
        <dbReference type="Proteomes" id="UP000176974"/>
    </source>
</evidence>
<accession>A0A1G2FAA4</accession>
<dbReference type="GO" id="GO:0009003">
    <property type="term" value="F:signal peptidase activity"/>
    <property type="evidence" value="ECO:0007669"/>
    <property type="project" value="UniProtKB-EC"/>
</dbReference>
<dbReference type="Proteomes" id="UP000176974">
    <property type="component" value="Unassembled WGS sequence"/>
</dbReference>
<gene>
    <name evidence="8" type="ORF">A2815_01185</name>
</gene>
<protein>
    <recommendedName>
        <fullName evidence="3 6">Signal peptidase I</fullName>
        <ecNumber evidence="3 6">3.4.21.89</ecNumber>
    </recommendedName>
</protein>
<comment type="similarity">
    <text evidence="2 6">Belongs to the peptidase S26 family.</text>
</comment>
<comment type="caution">
    <text evidence="8">The sequence shown here is derived from an EMBL/GenBank/DDBJ whole genome shotgun (WGS) entry which is preliminary data.</text>
</comment>
<evidence type="ECO:0000256" key="3">
    <source>
        <dbReference type="ARBA" id="ARBA00013208"/>
    </source>
</evidence>
<dbReference type="PANTHER" id="PTHR43390:SF1">
    <property type="entry name" value="CHLOROPLAST PROCESSING PEPTIDASE"/>
    <property type="match status" value="1"/>
</dbReference>
<dbReference type="InterPro" id="IPR019533">
    <property type="entry name" value="Peptidase_S26"/>
</dbReference>
<feature type="active site" evidence="5">
    <location>
        <position position="82"/>
    </location>
</feature>
<name>A0A1G2FAA4_9BACT</name>
<evidence type="ECO:0000256" key="1">
    <source>
        <dbReference type="ARBA" id="ARBA00000677"/>
    </source>
</evidence>
<keyword evidence="4 6" id="KW-0378">Hydrolase</keyword>
<keyword evidence="6" id="KW-0472">Membrane</keyword>
<dbReference type="PRINTS" id="PR00727">
    <property type="entry name" value="LEADERPTASE"/>
</dbReference>
<evidence type="ECO:0000256" key="2">
    <source>
        <dbReference type="ARBA" id="ARBA00009370"/>
    </source>
</evidence>
<keyword evidence="6" id="KW-0645">Protease</keyword>
<dbReference type="PANTHER" id="PTHR43390">
    <property type="entry name" value="SIGNAL PEPTIDASE I"/>
    <property type="match status" value="1"/>
</dbReference>
<comment type="subcellular location">
    <subcellularLocation>
        <location evidence="6">Membrane</location>
        <topology evidence="6">Single-pass type II membrane protein</topology>
    </subcellularLocation>
</comment>
<evidence type="ECO:0000256" key="4">
    <source>
        <dbReference type="ARBA" id="ARBA00022801"/>
    </source>
</evidence>
<sequence length="178" mass="20633">MKKFLSFIWEIFKIVVISLAIIIPVRYYLVQPFFVRGASMEPNFDNGEYLIVDELTYRLREPGRGEVIVFKFPKDTSQYYIKRIVALPGETIEIHDKKIIIYNQGFKEGVVLDESSYLANGLNTWGDIKVILASNEYFVLGDNRGASSDSRQWGVLPQKDIIGRVWIRAWPFEKAEVF</sequence>
<dbReference type="NCBIfam" id="TIGR02227">
    <property type="entry name" value="sigpep_I_bact"/>
    <property type="match status" value="1"/>
</dbReference>
<organism evidence="8 9">
    <name type="scientific">Candidatus Portnoybacteria bacterium RIFCSPHIGHO2_01_FULL_40_12b</name>
    <dbReference type="NCBI Taxonomy" id="1801994"/>
    <lineage>
        <taxon>Bacteria</taxon>
        <taxon>Candidatus Portnoyibacteriota</taxon>
    </lineage>
</organism>
<dbReference type="GO" id="GO:0016020">
    <property type="term" value="C:membrane"/>
    <property type="evidence" value="ECO:0007669"/>
    <property type="project" value="UniProtKB-SubCell"/>
</dbReference>
<dbReference type="InterPro" id="IPR019758">
    <property type="entry name" value="Pept_S26A_signal_pept_1_CS"/>
</dbReference>
<evidence type="ECO:0000313" key="8">
    <source>
        <dbReference type="EMBL" id="OGZ35006.1"/>
    </source>
</evidence>
<keyword evidence="6" id="KW-0812">Transmembrane</keyword>
<dbReference type="EMBL" id="MHMY01000021">
    <property type="protein sequence ID" value="OGZ35006.1"/>
    <property type="molecule type" value="Genomic_DNA"/>
</dbReference>
<dbReference type="EC" id="3.4.21.89" evidence="3 6"/>
<dbReference type="AlphaFoldDB" id="A0A1G2FAA4"/>
<feature type="domain" description="Peptidase S26" evidence="7">
    <location>
        <begin position="9"/>
        <end position="170"/>
    </location>
</feature>
<evidence type="ECO:0000256" key="5">
    <source>
        <dbReference type="PIRSR" id="PIRSR600223-1"/>
    </source>
</evidence>
<comment type="catalytic activity">
    <reaction evidence="1 6">
        <text>Cleavage of hydrophobic, N-terminal signal or leader sequences from secreted and periplasmic proteins.</text>
        <dbReference type="EC" id="3.4.21.89"/>
    </reaction>
</comment>
<evidence type="ECO:0000256" key="6">
    <source>
        <dbReference type="RuleBase" id="RU362042"/>
    </source>
</evidence>
<keyword evidence="6" id="KW-1133">Transmembrane helix</keyword>
<dbReference type="InterPro" id="IPR000223">
    <property type="entry name" value="Pept_S26A_signal_pept_1"/>
</dbReference>
<evidence type="ECO:0000259" key="7">
    <source>
        <dbReference type="Pfam" id="PF10502"/>
    </source>
</evidence>
<feature type="transmembrane region" description="Helical" evidence="6">
    <location>
        <begin position="7"/>
        <end position="29"/>
    </location>
</feature>
<dbReference type="SUPFAM" id="SSF51306">
    <property type="entry name" value="LexA/Signal peptidase"/>
    <property type="match status" value="1"/>
</dbReference>
<dbReference type="InterPro" id="IPR036286">
    <property type="entry name" value="LexA/Signal_pep-like_sf"/>
</dbReference>
<dbReference type="CDD" id="cd06530">
    <property type="entry name" value="S26_SPase_I"/>
    <property type="match status" value="1"/>
</dbReference>
<feature type="active site" evidence="5">
    <location>
        <position position="39"/>
    </location>
</feature>
<dbReference type="PROSITE" id="PS00760">
    <property type="entry name" value="SPASE_I_2"/>
    <property type="match status" value="1"/>
</dbReference>
<dbReference type="Pfam" id="PF10502">
    <property type="entry name" value="Peptidase_S26"/>
    <property type="match status" value="1"/>
</dbReference>
<dbReference type="Gene3D" id="2.10.109.10">
    <property type="entry name" value="Umud Fragment, subunit A"/>
    <property type="match status" value="1"/>
</dbReference>
<proteinExistence type="inferred from homology"/>